<comment type="caution">
    <text evidence="2">The sequence shown here is derived from an EMBL/GenBank/DDBJ whole genome shotgun (WGS) entry which is preliminary data.</text>
</comment>
<dbReference type="PANTHER" id="PTHR33472:SF28">
    <property type="entry name" value="BROMO AND FHA DOMAIN-CONTAINING PROTEIN DDB_G0267958"/>
    <property type="match status" value="1"/>
</dbReference>
<evidence type="ECO:0000313" key="3">
    <source>
        <dbReference type="Proteomes" id="UP001054889"/>
    </source>
</evidence>
<feature type="region of interest" description="Disordered" evidence="1">
    <location>
        <begin position="328"/>
        <end position="366"/>
    </location>
</feature>
<protein>
    <submittedName>
        <fullName evidence="2">Uncharacterized protein</fullName>
    </submittedName>
</protein>
<dbReference type="PANTHER" id="PTHR33472">
    <property type="entry name" value="OS01G0106600 PROTEIN"/>
    <property type="match status" value="1"/>
</dbReference>
<reference evidence="2" key="2">
    <citation type="submission" date="2021-12" db="EMBL/GenBank/DDBJ databases">
        <title>Resequencing data analysis of finger millet.</title>
        <authorList>
            <person name="Hatakeyama M."/>
            <person name="Aluri S."/>
            <person name="Balachadran M.T."/>
            <person name="Sivarajan S.R."/>
            <person name="Poveda L."/>
            <person name="Shimizu-Inatsugi R."/>
            <person name="Schlapbach R."/>
            <person name="Sreeman S.M."/>
            <person name="Shimizu K.K."/>
        </authorList>
    </citation>
    <scope>NUCLEOTIDE SEQUENCE</scope>
</reference>
<keyword evidence="3" id="KW-1185">Reference proteome</keyword>
<feature type="compositionally biased region" description="Basic and acidic residues" evidence="1">
    <location>
        <begin position="134"/>
        <end position="244"/>
    </location>
</feature>
<feature type="compositionally biased region" description="Low complexity" evidence="1">
    <location>
        <begin position="63"/>
        <end position="80"/>
    </location>
</feature>
<sequence>MGDDDQQAPQQRYWFPYWTSPAAPASRPGLRPQLSRRDTRPAPPQPQPSVTGSPSRRQPPPAQAATTAAKARAAAGAGSPQPQPTRLSSRPSPTRGHPLSPMREPNRDAPPSAPKETTKPQAKPVTPPQPAAHPTKELDIVVPHEKIIHEPPSDTKAHASKAVEKEKDKEKKEHKEKEKDKKEHKEKDKDGKEKDKEKEHKDHKEKEKEHREKEKEKEHKEKKDKDKHKEEEHGGGKFHKDLKTGVDGMVHKLGASSGHHHDRHASGDGTTVITLAGKNKGASMKISHADRKQLDDGKQKEAQHGAKGVTAFVNSNVQVVNNSLVFQGSVSSSDPGVHLKLSTKSKNKGDDEEVTGGSAAAAAKKK</sequence>
<evidence type="ECO:0000313" key="2">
    <source>
        <dbReference type="EMBL" id="GJN06084.1"/>
    </source>
</evidence>
<gene>
    <name evidence="2" type="primary">ga23772</name>
    <name evidence="2" type="ORF">PR202_ga23772</name>
</gene>
<name>A0AAV5D612_ELECO</name>
<dbReference type="EMBL" id="BQKI01000012">
    <property type="protein sequence ID" value="GJN06084.1"/>
    <property type="molecule type" value="Genomic_DNA"/>
</dbReference>
<dbReference type="AlphaFoldDB" id="A0AAV5D612"/>
<evidence type="ECO:0000256" key="1">
    <source>
        <dbReference type="SAM" id="MobiDB-lite"/>
    </source>
</evidence>
<feature type="compositionally biased region" description="Basic and acidic residues" evidence="1">
    <location>
        <begin position="287"/>
        <end position="304"/>
    </location>
</feature>
<accession>A0AAV5D612</accession>
<organism evidence="2 3">
    <name type="scientific">Eleusine coracana subsp. coracana</name>
    <dbReference type="NCBI Taxonomy" id="191504"/>
    <lineage>
        <taxon>Eukaryota</taxon>
        <taxon>Viridiplantae</taxon>
        <taxon>Streptophyta</taxon>
        <taxon>Embryophyta</taxon>
        <taxon>Tracheophyta</taxon>
        <taxon>Spermatophyta</taxon>
        <taxon>Magnoliopsida</taxon>
        <taxon>Liliopsida</taxon>
        <taxon>Poales</taxon>
        <taxon>Poaceae</taxon>
        <taxon>PACMAD clade</taxon>
        <taxon>Chloridoideae</taxon>
        <taxon>Cynodonteae</taxon>
        <taxon>Eleusininae</taxon>
        <taxon>Eleusine</taxon>
    </lineage>
</organism>
<dbReference type="Proteomes" id="UP001054889">
    <property type="component" value="Unassembled WGS sequence"/>
</dbReference>
<reference evidence="2" key="1">
    <citation type="journal article" date="2018" name="DNA Res.">
        <title>Multiple hybrid de novo genome assembly of finger millet, an orphan allotetraploid crop.</title>
        <authorList>
            <person name="Hatakeyama M."/>
            <person name="Aluri S."/>
            <person name="Balachadran M.T."/>
            <person name="Sivarajan S.R."/>
            <person name="Patrignani A."/>
            <person name="Gruter S."/>
            <person name="Poveda L."/>
            <person name="Shimizu-Inatsugi R."/>
            <person name="Baeten J."/>
            <person name="Francoijs K.J."/>
            <person name="Nataraja K.N."/>
            <person name="Reddy Y.A.N."/>
            <person name="Phadnis S."/>
            <person name="Ravikumar R.L."/>
            <person name="Schlapbach R."/>
            <person name="Sreeman S.M."/>
            <person name="Shimizu K.K."/>
        </authorList>
    </citation>
    <scope>NUCLEOTIDE SEQUENCE</scope>
</reference>
<proteinExistence type="predicted"/>
<feature type="region of interest" description="Disordered" evidence="1">
    <location>
        <begin position="1"/>
        <end position="305"/>
    </location>
</feature>